<dbReference type="InterPro" id="IPR000891">
    <property type="entry name" value="PYR_CT"/>
</dbReference>
<name>A0A6P3Z733_ZIZJJ</name>
<keyword evidence="8" id="KW-1185">Reference proteome</keyword>
<evidence type="ECO:0000256" key="1">
    <source>
        <dbReference type="ARBA" id="ARBA00005143"/>
    </source>
</evidence>
<evidence type="ECO:0000259" key="7">
    <source>
        <dbReference type="PROSITE" id="PS50991"/>
    </source>
</evidence>
<dbReference type="UniPathway" id="UPA00896">
    <property type="reaction ID" value="UER00863"/>
</dbReference>
<comment type="catalytic activity">
    <reaction evidence="6">
        <text>(3S)-3-hydroxy-3-methylglutaryl-CoA = acetoacetate + acetyl-CoA</text>
        <dbReference type="Rhea" id="RHEA:24404"/>
        <dbReference type="ChEBI" id="CHEBI:13705"/>
        <dbReference type="ChEBI" id="CHEBI:43074"/>
        <dbReference type="ChEBI" id="CHEBI:57288"/>
        <dbReference type="EC" id="4.1.3.4"/>
    </reaction>
</comment>
<dbReference type="RefSeq" id="XP_015873577.3">
    <property type="nucleotide sequence ID" value="XM_016018091.4"/>
</dbReference>
<sequence length="433" mass="46662">MSSLEEPLAFDKLPSMNTMERIQRFSSGACRPRDDDMGLGSRWIEGRSCSTSNCCNEDYEECTREAFPWIRQTRDFSQSDSFNRRTLSLGRNHVVLGNGCDPWYSRDHQYNSKCNDKGIQKITNKFLKGVPKFVKIVEVGPRDGLQNEKNIVPTAVKIELIRRLVSTGLPVVEATSFVSPKWVPQLADAKDVMEAVRDLDGARLPVLTPNLKGFKAAVAAGAKEVAVFASASESFSKSNINCSIEESLARYSAVTSAAKELSIPVRGYVSCVVGCPVEGEIPPSKVAYVAKALYDMGCFEISLGDTIGVATPGTVVPMLEAVMAVIPVEKLAVHFHDTYGQSLPNILVSLQMGISVVDSSISGLGGCPYAKGASGNVSTEDVVYMLNGLGVKTNVDLVKLMKAGDFISKQLGRPSGSKTAIALSRVTADASKI</sequence>
<dbReference type="PROSITE" id="PS50991">
    <property type="entry name" value="PYR_CT"/>
    <property type="match status" value="1"/>
</dbReference>
<dbReference type="GeneID" id="107410635"/>
<comment type="pathway">
    <text evidence="1">Metabolic intermediate metabolism; (S)-3-hydroxy-3-methylglutaryl-CoA degradation; acetoacetate from (S)-3-hydroxy-3-methylglutaryl-CoA: step 1/1.</text>
</comment>
<evidence type="ECO:0000256" key="2">
    <source>
        <dbReference type="ARBA" id="ARBA00009405"/>
    </source>
</evidence>
<reference evidence="9 10" key="1">
    <citation type="submission" date="2025-05" db="UniProtKB">
        <authorList>
            <consortium name="RefSeq"/>
        </authorList>
    </citation>
    <scope>IDENTIFICATION</scope>
    <source>
        <tissue evidence="9 10">Seedling</tissue>
    </source>
</reference>
<organism evidence="8 9">
    <name type="scientific">Ziziphus jujuba</name>
    <name type="common">Chinese jujube</name>
    <name type="synonym">Ziziphus sativa</name>
    <dbReference type="NCBI Taxonomy" id="326968"/>
    <lineage>
        <taxon>Eukaryota</taxon>
        <taxon>Viridiplantae</taxon>
        <taxon>Streptophyta</taxon>
        <taxon>Embryophyta</taxon>
        <taxon>Tracheophyta</taxon>
        <taxon>Spermatophyta</taxon>
        <taxon>Magnoliopsida</taxon>
        <taxon>eudicotyledons</taxon>
        <taxon>Gunneridae</taxon>
        <taxon>Pentapetalae</taxon>
        <taxon>rosids</taxon>
        <taxon>fabids</taxon>
        <taxon>Rosales</taxon>
        <taxon>Rhamnaceae</taxon>
        <taxon>Paliureae</taxon>
        <taxon>Ziziphus</taxon>
    </lineage>
</organism>
<evidence type="ECO:0000256" key="4">
    <source>
        <dbReference type="ARBA" id="ARBA00022723"/>
    </source>
</evidence>
<evidence type="ECO:0000313" key="8">
    <source>
        <dbReference type="Proteomes" id="UP001652623"/>
    </source>
</evidence>
<dbReference type="SUPFAM" id="SSF51569">
    <property type="entry name" value="Aldolase"/>
    <property type="match status" value="1"/>
</dbReference>
<keyword evidence="4" id="KW-0479">Metal-binding</keyword>
<dbReference type="GO" id="GO:0006552">
    <property type="term" value="P:L-leucine catabolic process"/>
    <property type="evidence" value="ECO:0007669"/>
    <property type="project" value="TreeGrafter"/>
</dbReference>
<dbReference type="GO" id="GO:0004419">
    <property type="term" value="F:hydroxymethylglutaryl-CoA lyase activity"/>
    <property type="evidence" value="ECO:0007669"/>
    <property type="project" value="UniProtKB-EC"/>
</dbReference>
<keyword evidence="5 9" id="KW-0456">Lyase</keyword>
<dbReference type="InterPro" id="IPR013785">
    <property type="entry name" value="Aldolase_TIM"/>
</dbReference>
<evidence type="ECO:0000256" key="6">
    <source>
        <dbReference type="ARBA" id="ARBA00049877"/>
    </source>
</evidence>
<dbReference type="InterPro" id="IPR043594">
    <property type="entry name" value="HMGL"/>
</dbReference>
<proteinExistence type="inferred from homology"/>
<evidence type="ECO:0000313" key="9">
    <source>
        <dbReference type="RefSeq" id="XP_015873577.3"/>
    </source>
</evidence>
<dbReference type="PANTHER" id="PTHR42738">
    <property type="entry name" value="HYDROXYMETHYLGLUTARYL-COA LYASE"/>
    <property type="match status" value="1"/>
</dbReference>
<protein>
    <recommendedName>
        <fullName evidence="3">hydroxymethylglutaryl-CoA lyase</fullName>
        <ecNumber evidence="3">4.1.3.4</ecNumber>
    </recommendedName>
</protein>
<comment type="similarity">
    <text evidence="2">Belongs to the HMG-CoA lyase family.</text>
</comment>
<dbReference type="GO" id="GO:0046951">
    <property type="term" value="P:ketone body biosynthetic process"/>
    <property type="evidence" value="ECO:0007669"/>
    <property type="project" value="TreeGrafter"/>
</dbReference>
<evidence type="ECO:0000313" key="10">
    <source>
        <dbReference type="RefSeq" id="XP_015873578.3"/>
    </source>
</evidence>
<dbReference type="KEGG" id="zju:107410635"/>
<dbReference type="PANTHER" id="PTHR42738:SF7">
    <property type="entry name" value="HYDROXYMETHYLGLUTARYL-COA LYASE"/>
    <property type="match status" value="1"/>
</dbReference>
<dbReference type="Gene3D" id="3.20.20.70">
    <property type="entry name" value="Aldolase class I"/>
    <property type="match status" value="1"/>
</dbReference>
<dbReference type="RefSeq" id="XP_015873578.3">
    <property type="nucleotide sequence ID" value="XM_016018092.4"/>
</dbReference>
<dbReference type="NCBIfam" id="NF004283">
    <property type="entry name" value="PRK05692.1"/>
    <property type="match status" value="1"/>
</dbReference>
<dbReference type="EC" id="4.1.3.4" evidence="3"/>
<dbReference type="Pfam" id="PF00682">
    <property type="entry name" value="HMGL-like"/>
    <property type="match status" value="1"/>
</dbReference>
<dbReference type="AlphaFoldDB" id="A0A6P3Z733"/>
<accession>A0A6P3Z733</accession>
<evidence type="ECO:0000256" key="3">
    <source>
        <dbReference type="ARBA" id="ARBA00012910"/>
    </source>
</evidence>
<feature type="domain" description="Pyruvate carboxyltransferase" evidence="7">
    <location>
        <begin position="134"/>
        <end position="401"/>
    </location>
</feature>
<gene>
    <name evidence="9 10" type="primary">LOC107410635</name>
</gene>
<dbReference type="CDD" id="cd07938">
    <property type="entry name" value="DRE_TIM_HMGL"/>
    <property type="match status" value="1"/>
</dbReference>
<evidence type="ECO:0000256" key="5">
    <source>
        <dbReference type="ARBA" id="ARBA00023239"/>
    </source>
</evidence>
<dbReference type="GO" id="GO:0046872">
    <property type="term" value="F:metal ion binding"/>
    <property type="evidence" value="ECO:0007669"/>
    <property type="project" value="UniProtKB-KW"/>
</dbReference>
<dbReference type="Proteomes" id="UP001652623">
    <property type="component" value="Chromosome 10"/>
</dbReference>
<dbReference type="GO" id="GO:0005739">
    <property type="term" value="C:mitochondrion"/>
    <property type="evidence" value="ECO:0007669"/>
    <property type="project" value="TreeGrafter"/>
</dbReference>